<protein>
    <recommendedName>
        <fullName evidence="8">Actin-related protein 2/3 complex subunit 3</fullName>
    </recommendedName>
</protein>
<keyword evidence="4" id="KW-0009">Actin-binding</keyword>
<dbReference type="RefSeq" id="XP_012895960.1">
    <property type="nucleotide sequence ID" value="XM_013040506.1"/>
</dbReference>
<dbReference type="AlphaFoldDB" id="D8M1H3"/>
<evidence type="ECO:0000313" key="7">
    <source>
        <dbReference type="Proteomes" id="UP000008312"/>
    </source>
</evidence>
<dbReference type="Gene3D" id="1.10.1760.10">
    <property type="entry name" value="Actin-related protein 2/3 complex subunit 3"/>
    <property type="match status" value="1"/>
</dbReference>
<proteinExistence type="inferred from homology"/>
<organism evidence="6">
    <name type="scientific">Blastocystis hominis</name>
    <dbReference type="NCBI Taxonomy" id="12968"/>
    <lineage>
        <taxon>Eukaryota</taxon>
        <taxon>Sar</taxon>
        <taxon>Stramenopiles</taxon>
        <taxon>Bigyra</taxon>
        <taxon>Opalozoa</taxon>
        <taxon>Opalinata</taxon>
        <taxon>Blastocystidae</taxon>
        <taxon>Blastocystis</taxon>
    </lineage>
</organism>
<keyword evidence="5" id="KW-0206">Cytoskeleton</keyword>
<dbReference type="EMBL" id="FN668645">
    <property type="protein sequence ID" value="CBK21912.2"/>
    <property type="molecule type" value="Genomic_DNA"/>
</dbReference>
<keyword evidence="3" id="KW-0963">Cytoplasm</keyword>
<sequence>MLPFRTSLRGPATQPTDANYKDIVEEALDLFRGNVFFANFEVKGPADRLLVVLILYISRCLKDIEKCSSAAEANRVLYVTNAKKMITPGSPGYSLNRILFAPKNDQEKQMYHDYMDQIRVELSRRLVDRVFKDGEWSKKWWMTFLKRDFMNLEISLLCIVCCIEMNCGKMRNVLCVCVCKYLRYGSRWVFILMCIILSFAEIRQELIGVLF</sequence>
<comment type="subcellular location">
    <subcellularLocation>
        <location evidence="1">Cytoplasm</location>
        <location evidence="1">Cytoskeleton</location>
    </subcellularLocation>
</comment>
<comment type="similarity">
    <text evidence="2">Belongs to the ARPC3 family.</text>
</comment>
<keyword evidence="7" id="KW-1185">Reference proteome</keyword>
<gene>
    <name evidence="6" type="ORF">GSBLH_T00002006001</name>
</gene>
<evidence type="ECO:0000313" key="6">
    <source>
        <dbReference type="EMBL" id="CBK21912.2"/>
    </source>
</evidence>
<dbReference type="InterPro" id="IPR007204">
    <property type="entry name" value="ARPC3"/>
</dbReference>
<evidence type="ECO:0000256" key="5">
    <source>
        <dbReference type="ARBA" id="ARBA00023212"/>
    </source>
</evidence>
<evidence type="ECO:0000256" key="1">
    <source>
        <dbReference type="ARBA" id="ARBA00004245"/>
    </source>
</evidence>
<dbReference type="GO" id="GO:0003779">
    <property type="term" value="F:actin binding"/>
    <property type="evidence" value="ECO:0007669"/>
    <property type="project" value="UniProtKB-KW"/>
</dbReference>
<evidence type="ECO:0000256" key="2">
    <source>
        <dbReference type="ARBA" id="ARBA00010856"/>
    </source>
</evidence>
<dbReference type="OMA" id="TPSKWWL"/>
<dbReference type="GO" id="GO:0005885">
    <property type="term" value="C:Arp2/3 protein complex"/>
    <property type="evidence" value="ECO:0007669"/>
    <property type="project" value="InterPro"/>
</dbReference>
<dbReference type="SUPFAM" id="SSF69060">
    <property type="entry name" value="Arp2/3 complex 21 kDa subunit ARPC3"/>
    <property type="match status" value="1"/>
</dbReference>
<evidence type="ECO:0000256" key="4">
    <source>
        <dbReference type="ARBA" id="ARBA00023203"/>
    </source>
</evidence>
<dbReference type="InParanoid" id="D8M1H3"/>
<dbReference type="GO" id="GO:0030833">
    <property type="term" value="P:regulation of actin filament polymerization"/>
    <property type="evidence" value="ECO:0007669"/>
    <property type="project" value="InterPro"/>
</dbReference>
<dbReference type="OrthoDB" id="200404at2759"/>
<dbReference type="PANTHER" id="PTHR12391">
    <property type="entry name" value="ARP2/3 COMPLEX 21 KD SUBUNIT"/>
    <property type="match status" value="1"/>
</dbReference>
<dbReference type="Proteomes" id="UP000008312">
    <property type="component" value="Unassembled WGS sequence"/>
</dbReference>
<dbReference type="Pfam" id="PF04062">
    <property type="entry name" value="P21-Arc"/>
    <property type="match status" value="1"/>
</dbReference>
<accession>D8M1H3</accession>
<evidence type="ECO:0008006" key="8">
    <source>
        <dbReference type="Google" id="ProtNLM"/>
    </source>
</evidence>
<reference evidence="6" key="1">
    <citation type="submission" date="2010-02" db="EMBL/GenBank/DDBJ databases">
        <title>Sequencing and annotation of the Blastocystis hominis genome.</title>
        <authorList>
            <person name="Wincker P."/>
        </authorList>
    </citation>
    <scope>NUCLEOTIDE SEQUENCE</scope>
    <source>
        <strain evidence="6">Singapore isolate B</strain>
    </source>
</reference>
<dbReference type="InterPro" id="IPR036753">
    <property type="entry name" value="ARPC3_sf"/>
</dbReference>
<dbReference type="GeneID" id="24919219"/>
<name>D8M1H3_BLAHO</name>
<dbReference type="GO" id="GO:0034314">
    <property type="term" value="P:Arp2/3 complex-mediated actin nucleation"/>
    <property type="evidence" value="ECO:0007669"/>
    <property type="project" value="InterPro"/>
</dbReference>
<evidence type="ECO:0000256" key="3">
    <source>
        <dbReference type="ARBA" id="ARBA00022490"/>
    </source>
</evidence>